<dbReference type="RefSeq" id="WP_164878789.1">
    <property type="nucleotide sequence ID" value="NZ_CP034929.1"/>
</dbReference>
<proteinExistence type="predicted"/>
<accession>A0ABW1QS60</accession>
<organism evidence="1 2">
    <name type="scientific">Nocardioides yefusunii</name>
    <dbReference type="NCBI Taxonomy" id="2500546"/>
    <lineage>
        <taxon>Bacteria</taxon>
        <taxon>Bacillati</taxon>
        <taxon>Actinomycetota</taxon>
        <taxon>Actinomycetes</taxon>
        <taxon>Propionibacteriales</taxon>
        <taxon>Nocardioidaceae</taxon>
        <taxon>Nocardioides</taxon>
    </lineage>
</organism>
<protein>
    <submittedName>
        <fullName evidence="1">MaoC/PaaZ C-terminal domain-containing protein</fullName>
    </submittedName>
</protein>
<reference evidence="2" key="1">
    <citation type="journal article" date="2019" name="Int. J. Syst. Evol. Microbiol.">
        <title>The Global Catalogue of Microorganisms (GCM) 10K type strain sequencing project: providing services to taxonomists for standard genome sequencing and annotation.</title>
        <authorList>
            <consortium name="The Broad Institute Genomics Platform"/>
            <consortium name="The Broad Institute Genome Sequencing Center for Infectious Disease"/>
            <person name="Wu L."/>
            <person name="Ma J."/>
        </authorList>
    </citation>
    <scope>NUCLEOTIDE SEQUENCE [LARGE SCALE GENOMIC DNA]</scope>
    <source>
        <strain evidence="2">DFY28</strain>
    </source>
</reference>
<dbReference type="SUPFAM" id="SSF54637">
    <property type="entry name" value="Thioesterase/thiol ester dehydrase-isomerase"/>
    <property type="match status" value="1"/>
</dbReference>
<gene>
    <name evidence="1" type="ORF">ACFPWU_00375</name>
</gene>
<sequence length="139" mass="14580">MSATYVETDSVQVDADLVSTVVGRGGYTHPLFDVATHGESTPLPGQGVLLLAGGLVEQSGVLDDAVALLEMKSVRFTQMVRAGDTLRVRVTPGSHRATSSGKHVQEFAWQIVVVASPHGVDTVAEADIVMLMNTPVPGV</sequence>
<evidence type="ECO:0000313" key="1">
    <source>
        <dbReference type="EMBL" id="MFC6152123.1"/>
    </source>
</evidence>
<dbReference type="EMBL" id="JBHSQI010000001">
    <property type="protein sequence ID" value="MFC6152123.1"/>
    <property type="molecule type" value="Genomic_DNA"/>
</dbReference>
<dbReference type="Gene3D" id="3.10.129.10">
    <property type="entry name" value="Hotdog Thioesterase"/>
    <property type="match status" value="1"/>
</dbReference>
<keyword evidence="2" id="KW-1185">Reference proteome</keyword>
<dbReference type="Proteomes" id="UP001596098">
    <property type="component" value="Unassembled WGS sequence"/>
</dbReference>
<evidence type="ECO:0000313" key="2">
    <source>
        <dbReference type="Proteomes" id="UP001596098"/>
    </source>
</evidence>
<dbReference type="InterPro" id="IPR029069">
    <property type="entry name" value="HotDog_dom_sf"/>
</dbReference>
<comment type="caution">
    <text evidence="1">The sequence shown here is derived from an EMBL/GenBank/DDBJ whole genome shotgun (WGS) entry which is preliminary data.</text>
</comment>
<name>A0ABW1QS60_9ACTN</name>